<comment type="caution">
    <text evidence="1">The sequence shown here is derived from an EMBL/GenBank/DDBJ whole genome shotgun (WGS) entry which is preliminary data.</text>
</comment>
<dbReference type="EMBL" id="JARPXM010000013">
    <property type="protein sequence ID" value="MDT2539013.1"/>
    <property type="molecule type" value="Genomic_DNA"/>
</dbReference>
<protein>
    <submittedName>
        <fullName evidence="1">Uncharacterized protein</fullName>
    </submittedName>
</protein>
<reference evidence="1" key="1">
    <citation type="submission" date="2023-03" db="EMBL/GenBank/DDBJ databases">
        <authorList>
            <person name="Shen W."/>
            <person name="Cai J."/>
        </authorList>
    </citation>
    <scope>NUCLEOTIDE SEQUENCE</scope>
    <source>
        <strain evidence="1">B646-2</strain>
    </source>
</reference>
<evidence type="ECO:0000313" key="2">
    <source>
        <dbReference type="Proteomes" id="UP001249240"/>
    </source>
</evidence>
<sequence length="217" mass="24206">MTLVNLKSIKKSIKTRNKQISKTFAQVEETLANHIHSDVKIYFDKVNPHQLHLEEKTPDGKTRHIQSAEHDHSFKELVDAHIQKPHTNTLNQLTNSVYNLWSESFKSAAPAAENQDTDKAAELAQDILADVVKEPASAGVTAEQAEALNQSLKTKTNYSAEWSDADSSIEVFYNPPKKERQLLATIAADQTITYTDALATKRVMKKELPDMIAAVLA</sequence>
<dbReference type="RefSeq" id="WP_192926115.1">
    <property type="nucleotide sequence ID" value="NZ_CABLCA010000023.1"/>
</dbReference>
<gene>
    <name evidence="1" type="ORF">P7D78_12835</name>
</gene>
<evidence type="ECO:0000313" key="1">
    <source>
        <dbReference type="EMBL" id="MDT2539013.1"/>
    </source>
</evidence>
<accession>A0AAW8SY57</accession>
<proteinExistence type="predicted"/>
<name>A0AAW8SY57_9ENTE</name>
<dbReference type="AlphaFoldDB" id="A0AAW8SY57"/>
<organism evidence="1 2">
    <name type="scientific">Enterococcus raffinosus</name>
    <dbReference type="NCBI Taxonomy" id="71452"/>
    <lineage>
        <taxon>Bacteria</taxon>
        <taxon>Bacillati</taxon>
        <taxon>Bacillota</taxon>
        <taxon>Bacilli</taxon>
        <taxon>Lactobacillales</taxon>
        <taxon>Enterococcaceae</taxon>
        <taxon>Enterococcus</taxon>
    </lineage>
</organism>
<dbReference type="Proteomes" id="UP001249240">
    <property type="component" value="Unassembled WGS sequence"/>
</dbReference>